<comment type="caution">
    <text evidence="1">The sequence shown here is derived from an EMBL/GenBank/DDBJ whole genome shotgun (WGS) entry which is preliminary data.</text>
</comment>
<organism evidence="1">
    <name type="scientific">Cladocopium goreaui</name>
    <dbReference type="NCBI Taxonomy" id="2562237"/>
    <lineage>
        <taxon>Eukaryota</taxon>
        <taxon>Sar</taxon>
        <taxon>Alveolata</taxon>
        <taxon>Dinophyceae</taxon>
        <taxon>Suessiales</taxon>
        <taxon>Symbiodiniaceae</taxon>
        <taxon>Cladocopium</taxon>
    </lineage>
</organism>
<evidence type="ECO:0000313" key="3">
    <source>
        <dbReference type="Proteomes" id="UP001152797"/>
    </source>
</evidence>
<evidence type="ECO:0000313" key="2">
    <source>
        <dbReference type="EMBL" id="CAL4787013.1"/>
    </source>
</evidence>
<dbReference type="Proteomes" id="UP001152797">
    <property type="component" value="Unassembled WGS sequence"/>
</dbReference>
<dbReference type="OrthoDB" id="447696at2759"/>
<reference evidence="2 3" key="2">
    <citation type="submission" date="2024-05" db="EMBL/GenBank/DDBJ databases">
        <authorList>
            <person name="Chen Y."/>
            <person name="Shah S."/>
            <person name="Dougan E. K."/>
            <person name="Thang M."/>
            <person name="Chan C."/>
        </authorList>
    </citation>
    <scope>NUCLEOTIDE SEQUENCE [LARGE SCALE GENOMIC DNA]</scope>
</reference>
<dbReference type="EMBL" id="CAMXCT020002668">
    <property type="protein sequence ID" value="CAL1153076.1"/>
    <property type="molecule type" value="Genomic_DNA"/>
</dbReference>
<dbReference type="EMBL" id="CAMXCT030002668">
    <property type="protein sequence ID" value="CAL4787013.1"/>
    <property type="molecule type" value="Genomic_DNA"/>
</dbReference>
<gene>
    <name evidence="1" type="ORF">C1SCF055_LOCUS25878</name>
</gene>
<proteinExistence type="predicted"/>
<dbReference type="EMBL" id="CAMXCT010002668">
    <property type="protein sequence ID" value="CAI3999701.1"/>
    <property type="molecule type" value="Genomic_DNA"/>
</dbReference>
<evidence type="ECO:0000313" key="1">
    <source>
        <dbReference type="EMBL" id="CAI3999701.1"/>
    </source>
</evidence>
<reference evidence="1" key="1">
    <citation type="submission" date="2022-10" db="EMBL/GenBank/DDBJ databases">
        <authorList>
            <person name="Chen Y."/>
            <person name="Dougan E. K."/>
            <person name="Chan C."/>
            <person name="Rhodes N."/>
            <person name="Thang M."/>
        </authorList>
    </citation>
    <scope>NUCLEOTIDE SEQUENCE</scope>
</reference>
<name>A0A9P1D0J5_9DINO</name>
<protein>
    <submittedName>
        <fullName evidence="1">Uncharacterized protein</fullName>
    </submittedName>
</protein>
<accession>A0A9P1D0J5</accession>
<dbReference type="AlphaFoldDB" id="A0A9P1D0J5"/>
<keyword evidence="3" id="KW-1185">Reference proteome</keyword>
<sequence>MNHGKVVYKKQERSRGLDVLIYYWDDRDGPELCGWWFGPNVGGDQVWAYHPSRTASTPPASEWNVPHDGPIDPSFSVSMRWAAYIGQLGGFL</sequence>